<dbReference type="PANTHER" id="PTHR43553:SF1">
    <property type="entry name" value="ABC TRANSPORTER I FAMILY MEMBER 11, CHLOROPLASTIC"/>
    <property type="match status" value="1"/>
</dbReference>
<keyword evidence="3" id="KW-0067">ATP-binding</keyword>
<gene>
    <name evidence="6" type="ORF">BQ4739_LOCUS15537</name>
</gene>
<reference evidence="6 7" key="1">
    <citation type="submission" date="2016-10" db="EMBL/GenBank/DDBJ databases">
        <authorList>
            <person name="Cai Z."/>
        </authorList>
    </citation>
    <scope>NUCLEOTIDE SEQUENCE [LARGE SCALE GENOMIC DNA]</scope>
</reference>
<keyword evidence="1" id="KW-0813">Transport</keyword>
<dbReference type="GO" id="GO:0009941">
    <property type="term" value="C:chloroplast envelope"/>
    <property type="evidence" value="ECO:0007669"/>
    <property type="project" value="TreeGrafter"/>
</dbReference>
<dbReference type="SMART" id="SM00382">
    <property type="entry name" value="AAA"/>
    <property type="match status" value="1"/>
</dbReference>
<evidence type="ECO:0000313" key="6">
    <source>
        <dbReference type="EMBL" id="SZX75248.1"/>
    </source>
</evidence>
<dbReference type="SUPFAM" id="SSF52540">
    <property type="entry name" value="P-loop containing nucleoside triphosphate hydrolases"/>
    <property type="match status" value="1"/>
</dbReference>
<dbReference type="GO" id="GO:0005524">
    <property type="term" value="F:ATP binding"/>
    <property type="evidence" value="ECO:0007669"/>
    <property type="project" value="UniProtKB-KW"/>
</dbReference>
<dbReference type="InterPro" id="IPR003439">
    <property type="entry name" value="ABC_transporter-like_ATP-bd"/>
</dbReference>
<proteinExistence type="predicted"/>
<dbReference type="GO" id="GO:0042626">
    <property type="term" value="F:ATPase-coupled transmembrane transporter activity"/>
    <property type="evidence" value="ECO:0007669"/>
    <property type="project" value="TreeGrafter"/>
</dbReference>
<protein>
    <recommendedName>
        <fullName evidence="5">ABC transporter domain-containing protein</fullName>
    </recommendedName>
</protein>
<dbReference type="InterPro" id="IPR003593">
    <property type="entry name" value="AAA+_ATPase"/>
</dbReference>
<evidence type="ECO:0000256" key="4">
    <source>
        <dbReference type="SAM" id="MobiDB-lite"/>
    </source>
</evidence>
<evidence type="ECO:0000256" key="3">
    <source>
        <dbReference type="ARBA" id="ARBA00022840"/>
    </source>
</evidence>
<dbReference type="EMBL" id="FNXT01001227">
    <property type="protein sequence ID" value="SZX75248.1"/>
    <property type="molecule type" value="Genomic_DNA"/>
</dbReference>
<dbReference type="Proteomes" id="UP000256970">
    <property type="component" value="Unassembled WGS sequence"/>
</dbReference>
<dbReference type="AlphaFoldDB" id="A0A383WCA1"/>
<feature type="region of interest" description="Disordered" evidence="4">
    <location>
        <begin position="127"/>
        <end position="162"/>
    </location>
</feature>
<feature type="region of interest" description="Disordered" evidence="4">
    <location>
        <begin position="186"/>
        <end position="212"/>
    </location>
</feature>
<dbReference type="PROSITE" id="PS50893">
    <property type="entry name" value="ABC_TRANSPORTER_2"/>
    <property type="match status" value="1"/>
</dbReference>
<dbReference type="InterPro" id="IPR017871">
    <property type="entry name" value="ABC_transporter-like_CS"/>
</dbReference>
<keyword evidence="7" id="KW-1185">Reference proteome</keyword>
<dbReference type="FunFam" id="3.40.50.300:FF:001645">
    <property type="entry name" value="ABC transporter I family member 11 chloroplastic"/>
    <property type="match status" value="1"/>
</dbReference>
<dbReference type="STRING" id="3088.A0A383WCA1"/>
<evidence type="ECO:0000256" key="2">
    <source>
        <dbReference type="ARBA" id="ARBA00022741"/>
    </source>
</evidence>
<feature type="domain" description="ABC transporter" evidence="5">
    <location>
        <begin position="204"/>
        <end position="443"/>
    </location>
</feature>
<dbReference type="GO" id="GO:0016020">
    <property type="term" value="C:membrane"/>
    <property type="evidence" value="ECO:0007669"/>
    <property type="project" value="InterPro"/>
</dbReference>
<dbReference type="PANTHER" id="PTHR43553">
    <property type="entry name" value="HEAVY METAL TRANSPORTER"/>
    <property type="match status" value="1"/>
</dbReference>
<keyword evidence="2" id="KW-0547">Nucleotide-binding</keyword>
<name>A0A383WCA1_TETOB</name>
<accession>A0A383WCA1</accession>
<feature type="compositionally biased region" description="Low complexity" evidence="4">
    <location>
        <begin position="8"/>
        <end position="31"/>
    </location>
</feature>
<sequence>MLPQRQCSSLSSSQSSSQSSSSSSSSRLSGSHAACTRSSSLRGSRACTVSRQQRQAVLLPLMQQQPHRNAICAASLRPQLSPSLWQQQQWVPSVTLLSRSCSSSLNSSSSSSNSTSARRLRVAAAAAGPFGGGSSSSSSSGPGMPLPPGVTPANLQNLQNINPADIDPNGLAGLFMAYAMQLQQAAEQQQASDRSGGGQPGGNVLAKNLSFHPPGSEKPLLDNVSFNLKPNQLGLIIGRSGSGKTTLLQLLAGLSEQTAGQIFIHRPAPGDHASGLFVPTHIEERMQQVGLVFQFPERHFLGDDVMAEMTFTWPRDVAYWGQRQAMAVRMQRVVDAVGLSGIPFNISPAALSGGQQRRLALALQLVRGPSVLLLDEPLAGLDWHARREVVALLRELKREATLLVVSHDLADIAPLVDCAWRMEMGGKMEAVQWPPDSLSDVED</sequence>
<feature type="compositionally biased region" description="Polar residues" evidence="4">
    <location>
        <begin position="153"/>
        <end position="162"/>
    </location>
</feature>
<dbReference type="InterPro" id="IPR050095">
    <property type="entry name" value="ECF_ABC_transporter_ATP-bd"/>
</dbReference>
<dbReference type="InterPro" id="IPR015856">
    <property type="entry name" value="ABC_transpr_CbiO/EcfA_su"/>
</dbReference>
<dbReference type="InterPro" id="IPR027417">
    <property type="entry name" value="P-loop_NTPase"/>
</dbReference>
<evidence type="ECO:0000259" key="5">
    <source>
        <dbReference type="PROSITE" id="PS50893"/>
    </source>
</evidence>
<dbReference type="PROSITE" id="PS00211">
    <property type="entry name" value="ABC_TRANSPORTER_1"/>
    <property type="match status" value="1"/>
</dbReference>
<organism evidence="6 7">
    <name type="scientific">Tetradesmus obliquus</name>
    <name type="common">Green alga</name>
    <name type="synonym">Acutodesmus obliquus</name>
    <dbReference type="NCBI Taxonomy" id="3088"/>
    <lineage>
        <taxon>Eukaryota</taxon>
        <taxon>Viridiplantae</taxon>
        <taxon>Chlorophyta</taxon>
        <taxon>core chlorophytes</taxon>
        <taxon>Chlorophyceae</taxon>
        <taxon>CS clade</taxon>
        <taxon>Sphaeropleales</taxon>
        <taxon>Scenedesmaceae</taxon>
        <taxon>Tetradesmus</taxon>
    </lineage>
</organism>
<dbReference type="Pfam" id="PF00005">
    <property type="entry name" value="ABC_tran"/>
    <property type="match status" value="1"/>
</dbReference>
<dbReference type="GO" id="GO:0016887">
    <property type="term" value="F:ATP hydrolysis activity"/>
    <property type="evidence" value="ECO:0007669"/>
    <property type="project" value="InterPro"/>
</dbReference>
<evidence type="ECO:0000256" key="1">
    <source>
        <dbReference type="ARBA" id="ARBA00022448"/>
    </source>
</evidence>
<dbReference type="CDD" id="cd03225">
    <property type="entry name" value="ABC_cobalt_CbiO_domain1"/>
    <property type="match status" value="1"/>
</dbReference>
<dbReference type="Gene3D" id="3.40.50.300">
    <property type="entry name" value="P-loop containing nucleotide triphosphate hydrolases"/>
    <property type="match status" value="1"/>
</dbReference>
<evidence type="ECO:0000313" key="7">
    <source>
        <dbReference type="Proteomes" id="UP000256970"/>
    </source>
</evidence>
<feature type="region of interest" description="Disordered" evidence="4">
    <location>
        <begin position="1"/>
        <end position="37"/>
    </location>
</feature>